<dbReference type="Proteomes" id="UP000198520">
    <property type="component" value="Unassembled WGS sequence"/>
</dbReference>
<dbReference type="OrthoDB" id="5184241at2"/>
<sequence>MWVLTIDQESSTRLGDRVPELLDALGGRLDDHPGLALPFERTVGDEVQGLLSSPDAAWLAIRETVRTGGWSIGVGVGGVDRPLGRSARASTGAAFLHAREAVERAKSATSAVALAVEGPDPDRARHAEVVLRLVGALLADRSPAGWEAVDALTSDDASSTQREAARRLGISPSALSQRLRAAHWSEEASATELVVHHLRASDPTATVDPDQDSPTDRSTR</sequence>
<feature type="region of interest" description="Disordered" evidence="1">
    <location>
        <begin position="195"/>
        <end position="220"/>
    </location>
</feature>
<organism evidence="2 3">
    <name type="scientific">Flavimobilis marinus</name>
    <dbReference type="NCBI Taxonomy" id="285351"/>
    <lineage>
        <taxon>Bacteria</taxon>
        <taxon>Bacillati</taxon>
        <taxon>Actinomycetota</taxon>
        <taxon>Actinomycetes</taxon>
        <taxon>Micrococcales</taxon>
        <taxon>Jonesiaceae</taxon>
        <taxon>Flavimobilis</taxon>
    </lineage>
</organism>
<keyword evidence="2" id="KW-0238">DNA-binding</keyword>
<accession>A0A1I2FEQ0</accession>
<reference evidence="3" key="1">
    <citation type="submission" date="2016-10" db="EMBL/GenBank/DDBJ databases">
        <authorList>
            <person name="Varghese N."/>
            <person name="Submissions S."/>
        </authorList>
    </citation>
    <scope>NUCLEOTIDE SEQUENCE [LARGE SCALE GENOMIC DNA]</scope>
    <source>
        <strain evidence="3">DSM 19083</strain>
    </source>
</reference>
<evidence type="ECO:0000313" key="2">
    <source>
        <dbReference type="EMBL" id="SFF03473.1"/>
    </source>
</evidence>
<dbReference type="STRING" id="285351.SAMN04488035_1269"/>
<evidence type="ECO:0000256" key="1">
    <source>
        <dbReference type="SAM" id="MobiDB-lite"/>
    </source>
</evidence>
<dbReference type="GO" id="GO:0003677">
    <property type="term" value="F:DNA binding"/>
    <property type="evidence" value="ECO:0007669"/>
    <property type="project" value="UniProtKB-KW"/>
</dbReference>
<proteinExistence type="predicted"/>
<gene>
    <name evidence="2" type="ORF">SAMN04488035_1269</name>
</gene>
<evidence type="ECO:0000313" key="3">
    <source>
        <dbReference type="Proteomes" id="UP000198520"/>
    </source>
</evidence>
<dbReference type="AlphaFoldDB" id="A0A1I2FEQ0"/>
<name>A0A1I2FEQ0_9MICO</name>
<keyword evidence="3" id="KW-1185">Reference proteome</keyword>
<protein>
    <submittedName>
        <fullName evidence="2">Winged helix-turn-helix DNA-binding</fullName>
    </submittedName>
</protein>
<dbReference type="EMBL" id="FONZ01000002">
    <property type="protein sequence ID" value="SFF03473.1"/>
    <property type="molecule type" value="Genomic_DNA"/>
</dbReference>
<dbReference type="RefSeq" id="WP_143073139.1">
    <property type="nucleotide sequence ID" value="NZ_BNAN01000002.1"/>
</dbReference>
<dbReference type="Pfam" id="PF13412">
    <property type="entry name" value="HTH_24"/>
    <property type="match status" value="1"/>
</dbReference>